<reference evidence="13" key="1">
    <citation type="submission" date="2023-05" db="EMBL/GenBank/DDBJ databases">
        <title>High-quality long-read genome of Scophthalmus maximus.</title>
        <authorList>
            <person name="Lien S."/>
            <person name="Martinez P."/>
        </authorList>
    </citation>
    <scope>NUCLEOTIDE SEQUENCE [LARGE SCALE GENOMIC DNA]</scope>
</reference>
<feature type="region of interest" description="Disordered" evidence="8">
    <location>
        <begin position="600"/>
        <end position="621"/>
    </location>
</feature>
<feature type="domain" description="EF-hand" evidence="12">
    <location>
        <begin position="402"/>
        <end position="437"/>
    </location>
</feature>
<dbReference type="InterPro" id="IPR001895">
    <property type="entry name" value="RASGEF_cat_dom"/>
</dbReference>
<dbReference type="InterPro" id="IPR002048">
    <property type="entry name" value="EF_hand_dom"/>
</dbReference>
<feature type="domain" description="Ras-GEF" evidence="9">
    <location>
        <begin position="144"/>
        <end position="365"/>
    </location>
</feature>
<dbReference type="Gene3D" id="1.10.238.10">
    <property type="entry name" value="EF-hand"/>
    <property type="match status" value="1"/>
</dbReference>
<dbReference type="InterPro" id="IPR008937">
    <property type="entry name" value="Ras-like_GEF"/>
</dbReference>
<dbReference type="AlphaFoldDB" id="A0A8D3BQV9"/>
<evidence type="ECO:0000256" key="1">
    <source>
        <dbReference type="ARBA" id="ARBA00009566"/>
    </source>
</evidence>
<feature type="domain" description="EF-hand" evidence="12">
    <location>
        <begin position="440"/>
        <end position="466"/>
    </location>
</feature>
<evidence type="ECO:0000259" key="10">
    <source>
        <dbReference type="PROSITE" id="PS50081"/>
    </source>
</evidence>
<name>A0A8D3BQV9_SCOMX</name>
<dbReference type="CDD" id="cd06224">
    <property type="entry name" value="REM"/>
    <property type="match status" value="1"/>
</dbReference>
<dbReference type="InterPro" id="IPR020454">
    <property type="entry name" value="DAG/PE-bd"/>
</dbReference>
<organism evidence="13 14">
    <name type="scientific">Scophthalmus maximus</name>
    <name type="common">Turbot</name>
    <name type="synonym">Psetta maxima</name>
    <dbReference type="NCBI Taxonomy" id="52904"/>
    <lineage>
        <taxon>Eukaryota</taxon>
        <taxon>Metazoa</taxon>
        <taxon>Chordata</taxon>
        <taxon>Craniata</taxon>
        <taxon>Vertebrata</taxon>
        <taxon>Euteleostomi</taxon>
        <taxon>Actinopterygii</taxon>
        <taxon>Neopterygii</taxon>
        <taxon>Teleostei</taxon>
        <taxon>Neoteleostei</taxon>
        <taxon>Acanthomorphata</taxon>
        <taxon>Carangaria</taxon>
        <taxon>Pleuronectiformes</taxon>
        <taxon>Pleuronectoidei</taxon>
        <taxon>Scophthalmidae</taxon>
        <taxon>Scophthalmus</taxon>
    </lineage>
</organism>
<dbReference type="FunFam" id="1.10.238.10:FF:000051">
    <property type="entry name" value="Ras guanyl-releasing protein 3 isoform 1"/>
    <property type="match status" value="1"/>
</dbReference>
<dbReference type="CDD" id="cd00051">
    <property type="entry name" value="EFh"/>
    <property type="match status" value="1"/>
</dbReference>
<evidence type="ECO:0000256" key="5">
    <source>
        <dbReference type="ARBA" id="ARBA00022833"/>
    </source>
</evidence>
<evidence type="ECO:0000259" key="12">
    <source>
        <dbReference type="PROSITE" id="PS50222"/>
    </source>
</evidence>
<evidence type="ECO:0000256" key="3">
    <source>
        <dbReference type="ARBA" id="ARBA00022723"/>
    </source>
</evidence>
<dbReference type="GO" id="GO:0005509">
    <property type="term" value="F:calcium ion binding"/>
    <property type="evidence" value="ECO:0007669"/>
    <property type="project" value="InterPro"/>
</dbReference>
<dbReference type="FunFam" id="3.30.60.20:FF:000023">
    <property type="entry name" value="RAS guanyl-releasing protein 1 isoform X1"/>
    <property type="match status" value="1"/>
</dbReference>
<dbReference type="SMART" id="SM00109">
    <property type="entry name" value="C1"/>
    <property type="match status" value="1"/>
</dbReference>
<keyword evidence="5" id="KW-0862">Zinc</keyword>
<keyword evidence="3" id="KW-0479">Metal-binding</keyword>
<dbReference type="SUPFAM" id="SSF47473">
    <property type="entry name" value="EF-hand"/>
    <property type="match status" value="1"/>
</dbReference>
<evidence type="ECO:0000313" key="13">
    <source>
        <dbReference type="Ensembl" id="ENSSMAP00000037417.1"/>
    </source>
</evidence>
<evidence type="ECO:0000256" key="2">
    <source>
        <dbReference type="ARBA" id="ARBA00022658"/>
    </source>
</evidence>
<dbReference type="InterPro" id="IPR046349">
    <property type="entry name" value="C1-like_sf"/>
</dbReference>
<dbReference type="InterPro" id="IPR002219">
    <property type="entry name" value="PKC_DAG/PE"/>
</dbReference>
<keyword evidence="4" id="KW-0863">Zinc-finger</keyword>
<dbReference type="PRINTS" id="PR00008">
    <property type="entry name" value="DAGPEDOMAIN"/>
</dbReference>
<dbReference type="PROSITE" id="PS00018">
    <property type="entry name" value="EF_HAND_1"/>
    <property type="match status" value="2"/>
</dbReference>
<dbReference type="PROSITE" id="PS50081">
    <property type="entry name" value="ZF_DAG_PE_2"/>
    <property type="match status" value="1"/>
</dbReference>
<dbReference type="InterPro" id="IPR018247">
    <property type="entry name" value="EF_Hand_1_Ca_BS"/>
</dbReference>
<dbReference type="CDD" id="cd00155">
    <property type="entry name" value="RasGEF"/>
    <property type="match status" value="1"/>
</dbReference>
<dbReference type="Gene3D" id="3.30.60.20">
    <property type="match status" value="1"/>
</dbReference>
<evidence type="ECO:0000259" key="11">
    <source>
        <dbReference type="PROSITE" id="PS50212"/>
    </source>
</evidence>
<dbReference type="GO" id="GO:0008270">
    <property type="term" value="F:zinc ion binding"/>
    <property type="evidence" value="ECO:0007669"/>
    <property type="project" value="UniProtKB-KW"/>
</dbReference>
<dbReference type="PROSITE" id="PS00479">
    <property type="entry name" value="ZF_DAG_PE_1"/>
    <property type="match status" value="1"/>
</dbReference>
<dbReference type="PROSITE" id="PS50222">
    <property type="entry name" value="EF_HAND_2"/>
    <property type="match status" value="2"/>
</dbReference>
<dbReference type="Pfam" id="PF00130">
    <property type="entry name" value="C1_1"/>
    <property type="match status" value="1"/>
</dbReference>
<dbReference type="SUPFAM" id="SSF57889">
    <property type="entry name" value="Cysteine-rich domain"/>
    <property type="match status" value="1"/>
</dbReference>
<reference evidence="13" key="2">
    <citation type="submission" date="2025-08" db="UniProtKB">
        <authorList>
            <consortium name="Ensembl"/>
        </authorList>
    </citation>
    <scope>IDENTIFICATION</scope>
</reference>
<dbReference type="Gene3D" id="1.20.870.10">
    <property type="entry name" value="Son of sevenless (SoS) protein Chain: S domain 1"/>
    <property type="match status" value="1"/>
</dbReference>
<keyword evidence="2 7" id="KW-0344">Guanine-nucleotide releasing factor</keyword>
<dbReference type="PROSITE" id="PS50212">
    <property type="entry name" value="RASGEF_NTER"/>
    <property type="match status" value="1"/>
</dbReference>
<keyword evidence="6" id="KW-0106">Calcium</keyword>
<evidence type="ECO:0000256" key="4">
    <source>
        <dbReference type="ARBA" id="ARBA00022771"/>
    </source>
</evidence>
<gene>
    <name evidence="13" type="primary">RASGRP3</name>
</gene>
<dbReference type="Ensembl" id="ENSSMAT00000066679.1">
    <property type="protein sequence ID" value="ENSSMAP00000037417.1"/>
    <property type="gene ID" value="ENSSMAG00000017382.2"/>
</dbReference>
<dbReference type="InterPro" id="IPR000651">
    <property type="entry name" value="Ras-like_Gua-exchang_fac_N"/>
</dbReference>
<dbReference type="Pfam" id="PF00617">
    <property type="entry name" value="RasGEF"/>
    <property type="match status" value="1"/>
</dbReference>
<accession>A0A8D3BQV9</accession>
<evidence type="ECO:0000259" key="9">
    <source>
        <dbReference type="PROSITE" id="PS50009"/>
    </source>
</evidence>
<comment type="similarity">
    <text evidence="1">Belongs to the RASGRP family.</text>
</comment>
<protein>
    <submittedName>
        <fullName evidence="13">RAS guanyl releasing protein 3 (calcium and DAG-regulated)</fullName>
    </submittedName>
</protein>
<evidence type="ECO:0000313" key="14">
    <source>
        <dbReference type="Proteomes" id="UP000694558"/>
    </source>
</evidence>
<dbReference type="InterPro" id="IPR036964">
    <property type="entry name" value="RASGEF_cat_dom_sf"/>
</dbReference>
<dbReference type="Gene3D" id="1.10.840.10">
    <property type="entry name" value="Ras guanine-nucleotide exchange factors catalytic domain"/>
    <property type="match status" value="1"/>
</dbReference>
<dbReference type="SMART" id="SM00054">
    <property type="entry name" value="EFh"/>
    <property type="match status" value="2"/>
</dbReference>
<evidence type="ECO:0000256" key="8">
    <source>
        <dbReference type="SAM" id="MobiDB-lite"/>
    </source>
</evidence>
<dbReference type="SMART" id="SM00229">
    <property type="entry name" value="RasGEFN"/>
    <property type="match status" value="1"/>
</dbReference>
<dbReference type="PANTHER" id="PTHR23113:SF178">
    <property type="entry name" value="RAS GUANYL-RELEASING PROTEIN 3"/>
    <property type="match status" value="1"/>
</dbReference>
<feature type="domain" description="N-terminal Ras-GEF" evidence="11">
    <location>
        <begin position="3"/>
        <end position="117"/>
    </location>
</feature>
<sequence length="682" mass="77057">MGSSTLGKAASLDALLNECIQAFDDNGELQANLLPRCLLLMHRWYVTSSELAGKLLMIYPVCRLKICYLMRYWIVTFPAEFNLDLGLIRITEEFRDVAGQLGCEEHFKLIDISTIPSFDWMRKLTQRKKQAKKGKASLLFDHLEPMELAEHLTFLEFKSIRRISVCLQRLWGSRVSHANLVSLLACPPLWPRLKYFKKSPCPSLLLHQKLLQLQNFNTLMAVVGGLSHSSISRLKETHSYLAPEVVKIWSEMTELVSSSNNYSCYRKAFSECQGFKIPILGVHLKDLIAVHVVFPDWVDDGNKVKILNLVKMNQLYMTFNELVSLQSAAAQVEPNMDLIYLLTLSLDLYYTEDEIYELSLLREPRNSKSLLASPTTPNKPLAPLDWASGVTTKPDPSIVNKHIRKVVESVFRNYDHDHDGYISQEDFESIAANFPFLDSFCVLDKDQDGLISKDEMIAYFLRANPLLQCKMGPGFIHSFQEMTYLKPTFCEHCAGFLWGIIKQGYKCKDCGVNCHKQCRELVVLACRKLIRSGSVGSASPARLTHSSLPSSPAMPTCKDEDEVFEFPAVTSAGPSLASQSITLMTGSAQRISVRLQRATTSQATQTDPLWPEHSWGAADGGSHTFPKMKYRTHRKTSKNKGFACWENQNGRQHQVASTRCSLESQERLDVQNGMTLKGEVME</sequence>
<evidence type="ECO:0000256" key="7">
    <source>
        <dbReference type="PROSITE-ProRule" id="PRU00168"/>
    </source>
</evidence>
<dbReference type="GeneTree" id="ENSGT00940000158843"/>
<evidence type="ECO:0000256" key="6">
    <source>
        <dbReference type="ARBA" id="ARBA00022837"/>
    </source>
</evidence>
<dbReference type="PANTHER" id="PTHR23113">
    <property type="entry name" value="GUANINE NUCLEOTIDE EXCHANGE FACTOR"/>
    <property type="match status" value="1"/>
</dbReference>
<proteinExistence type="inferred from homology"/>
<dbReference type="SUPFAM" id="SSF48366">
    <property type="entry name" value="Ras GEF"/>
    <property type="match status" value="1"/>
</dbReference>
<dbReference type="GO" id="GO:0005085">
    <property type="term" value="F:guanyl-nucleotide exchange factor activity"/>
    <property type="evidence" value="ECO:0007669"/>
    <property type="project" value="UniProtKB-KW"/>
</dbReference>
<dbReference type="GO" id="GO:0007265">
    <property type="term" value="P:Ras protein signal transduction"/>
    <property type="evidence" value="ECO:0007669"/>
    <property type="project" value="TreeGrafter"/>
</dbReference>
<dbReference type="GO" id="GO:0005886">
    <property type="term" value="C:plasma membrane"/>
    <property type="evidence" value="ECO:0007669"/>
    <property type="project" value="TreeGrafter"/>
</dbReference>
<dbReference type="Pfam" id="PF13499">
    <property type="entry name" value="EF-hand_7"/>
    <property type="match status" value="1"/>
</dbReference>
<dbReference type="Proteomes" id="UP000694558">
    <property type="component" value="Chromosome 15"/>
</dbReference>
<feature type="domain" description="Phorbol-ester/DAG-type" evidence="10">
    <location>
        <begin position="476"/>
        <end position="526"/>
    </location>
</feature>
<dbReference type="SMART" id="SM00147">
    <property type="entry name" value="RasGEF"/>
    <property type="match status" value="1"/>
</dbReference>
<dbReference type="InterPro" id="IPR023578">
    <property type="entry name" value="Ras_GEF_dom_sf"/>
</dbReference>
<dbReference type="InterPro" id="IPR011992">
    <property type="entry name" value="EF-hand-dom_pair"/>
</dbReference>
<dbReference type="PROSITE" id="PS50009">
    <property type="entry name" value="RASGEF_CAT"/>
    <property type="match status" value="1"/>
</dbReference>